<comment type="similarity">
    <text evidence="2">Belongs to the alkylbase DNA glycosidase AlkA family.</text>
</comment>
<reference evidence="7" key="1">
    <citation type="submission" date="2022-10" db="EMBL/GenBank/DDBJ databases">
        <title>Chitinophaga sp. nov., isolated from soil.</title>
        <authorList>
            <person name="Jeon C.O."/>
        </authorList>
    </citation>
    <scope>NUCLEOTIDE SEQUENCE</scope>
    <source>
        <strain evidence="7">R8</strain>
    </source>
</reference>
<evidence type="ECO:0000256" key="4">
    <source>
        <dbReference type="ARBA" id="ARBA00022763"/>
    </source>
</evidence>
<dbReference type="PANTHER" id="PTHR43003">
    <property type="entry name" value="DNA-3-METHYLADENINE GLYCOSYLASE"/>
    <property type="match status" value="1"/>
</dbReference>
<feature type="domain" description="HhH-GPD" evidence="6">
    <location>
        <begin position="3"/>
        <end position="117"/>
    </location>
</feature>
<dbReference type="SMART" id="SM00478">
    <property type="entry name" value="ENDO3c"/>
    <property type="match status" value="1"/>
</dbReference>
<gene>
    <name evidence="7" type="ORF">MKQ68_22910</name>
</gene>
<keyword evidence="5" id="KW-0234">DNA repair</keyword>
<accession>A0ABY6J9J3</accession>
<dbReference type="InterPro" id="IPR003265">
    <property type="entry name" value="HhH-GPD_domain"/>
</dbReference>
<dbReference type="InterPro" id="IPR000035">
    <property type="entry name" value="Alkylbase_DNA_glycsylse_CS"/>
</dbReference>
<dbReference type="EMBL" id="CP107006">
    <property type="protein sequence ID" value="UYQ96001.1"/>
    <property type="molecule type" value="Genomic_DNA"/>
</dbReference>
<evidence type="ECO:0000313" key="7">
    <source>
        <dbReference type="EMBL" id="UYQ96001.1"/>
    </source>
</evidence>
<sequence length="119" mass="13953">MGLSNAKVAYVQNVARFVIDEKLTDKKLHKLSNDEVIAYLTQIKGVGRWTVEMLLMFYLGREDVFAIDDLNLQQSMIKLYKLEKLDKKAQKLKMLEISAKWTPYRTHAARYLWGWKDGK</sequence>
<dbReference type="InterPro" id="IPR051912">
    <property type="entry name" value="Alkylbase_DNA_Glycosylase/TA"/>
</dbReference>
<protein>
    <recommendedName>
        <fullName evidence="3">DNA-3-methyladenine glycosylase II</fullName>
        <ecNumber evidence="3">3.2.2.21</ecNumber>
    </recommendedName>
</protein>
<keyword evidence="4" id="KW-0227">DNA damage</keyword>
<evidence type="ECO:0000256" key="3">
    <source>
        <dbReference type="ARBA" id="ARBA00012000"/>
    </source>
</evidence>
<dbReference type="PROSITE" id="PS00516">
    <property type="entry name" value="ALKYLBASE_DNA_GLYCOS"/>
    <property type="match status" value="1"/>
</dbReference>
<dbReference type="PANTHER" id="PTHR43003:SF5">
    <property type="entry name" value="DNA-3-METHYLADENINE GLYCOSYLASE"/>
    <property type="match status" value="1"/>
</dbReference>
<evidence type="ECO:0000256" key="1">
    <source>
        <dbReference type="ARBA" id="ARBA00000086"/>
    </source>
</evidence>
<evidence type="ECO:0000313" key="8">
    <source>
        <dbReference type="Proteomes" id="UP001162741"/>
    </source>
</evidence>
<organism evidence="7 8">
    <name type="scientific">Chitinophaga horti</name>
    <dbReference type="NCBI Taxonomy" id="2920382"/>
    <lineage>
        <taxon>Bacteria</taxon>
        <taxon>Pseudomonadati</taxon>
        <taxon>Bacteroidota</taxon>
        <taxon>Chitinophagia</taxon>
        <taxon>Chitinophagales</taxon>
        <taxon>Chitinophagaceae</taxon>
        <taxon>Chitinophaga</taxon>
    </lineage>
</organism>
<dbReference type="Gene3D" id="1.10.1670.40">
    <property type="match status" value="1"/>
</dbReference>
<comment type="catalytic activity">
    <reaction evidence="1">
        <text>Hydrolysis of alkylated DNA, releasing 3-methyladenine, 3-methylguanine, 7-methylguanine and 7-methyladenine.</text>
        <dbReference type="EC" id="3.2.2.21"/>
    </reaction>
</comment>
<evidence type="ECO:0000256" key="5">
    <source>
        <dbReference type="ARBA" id="ARBA00023204"/>
    </source>
</evidence>
<proteinExistence type="inferred from homology"/>
<dbReference type="EC" id="3.2.2.21" evidence="3"/>
<dbReference type="CDD" id="cd00056">
    <property type="entry name" value="ENDO3c"/>
    <property type="match status" value="1"/>
</dbReference>
<evidence type="ECO:0000259" key="6">
    <source>
        <dbReference type="SMART" id="SM00478"/>
    </source>
</evidence>
<dbReference type="Proteomes" id="UP001162741">
    <property type="component" value="Chromosome"/>
</dbReference>
<evidence type="ECO:0000256" key="2">
    <source>
        <dbReference type="ARBA" id="ARBA00010817"/>
    </source>
</evidence>
<keyword evidence="8" id="KW-1185">Reference proteome</keyword>
<dbReference type="SUPFAM" id="SSF48150">
    <property type="entry name" value="DNA-glycosylase"/>
    <property type="match status" value="1"/>
</dbReference>
<name>A0ABY6J9J3_9BACT</name>
<dbReference type="InterPro" id="IPR011257">
    <property type="entry name" value="DNA_glycosylase"/>
</dbReference>